<feature type="domain" description="DUF6830" evidence="2">
    <location>
        <begin position="718"/>
        <end position="839"/>
    </location>
</feature>
<evidence type="ECO:0000313" key="4">
    <source>
        <dbReference type="Proteomes" id="UP000683000"/>
    </source>
</evidence>
<proteinExistence type="predicted"/>
<sequence length="947" mass="107363">MCQVFDDKIQLQRHRDQPRSRCNQPSVQYVDPQELLRYFEPDARLATPRAFSAVYDSVSGDDSDDMDTSSYSESQGTDDDSLALGPTDYFEGAARVFDHNGRTFMKAFDEDQFAHIRQSENLYYPFADRAEWELAEFLLTSCLSMADINHFLSLSLIKGLGLSFYTAPRLHSLAEILPKTPPWKCRVVDTSPHQTKSPARLFYRDTVECLEVMLSNPLFQDSINFSPYRVFTSAQRLVRVYSEWMSCNHAWQIQEQLPVGACLLGVTLSSDKTNVTNQSGGKVAHPLLMLLANIHSKVCTKASSHSFLPIAFLPIAKFIHSDKRMKGVLSDRLYHQSLDIVLEPLKIAARIGVMLSDPVGHSRYCFTPLAGCIVDYPEACMITCVRGKTSPLTLANYTQFGDDFRHPERTKAMTLAQIRSITIEPNNLVSFFNACANHRLNGVHTPFWRDWLLSEPSRCLPPEVLHLFHRFILDHDVEWCTNAIGAEEIDFRFSILQPITGHRHFSTGITTLKQVTWKIQRDLQRYLVVVIAGGAPAGMVRAVRALAEFHYLAQAPVIDDNGQRSIAAALAEFHTHKQCILDAAARRGGKGNVLENWNIPKLEMMQNVAPSIPLMGPAIHWTADTTEHAHIDFVKIPAASTNNNDYESQICRFLDRYEKCRAFSLALHLQRQELTLSSLPVSSEVPAPDEDDPVEDCLEDSLDHSRPIRDYFNIASCLDNSLRTITIDEVAERYSLPDLRAALVHYIYRVHDGHPLQIGGPRQYLADERLPFEKLQTWHKVYLQQKAYHDHTTPLPSQTLNACPPNPDWPKGRYDATFVNIDDMAKWPLSGLEGHVVCELRLIFRPIPPRGQPAAWWSDMFLVYATQFDLRARDPVTGMFSLKRSTRSSGIAMGDVFPLTQLRALAPIVPKFGAVADVRLTSRTSSSYSTHFYLNHFFERELFYAIK</sequence>
<keyword evidence="4" id="KW-1185">Reference proteome</keyword>
<reference evidence="3" key="1">
    <citation type="submission" date="2021-03" db="EMBL/GenBank/DDBJ databases">
        <title>Evolutionary innovations through gain and loss of genes in the ectomycorrhizal Boletales.</title>
        <authorList>
            <person name="Wu G."/>
            <person name="Miyauchi S."/>
            <person name="Morin E."/>
            <person name="Yang Z.-L."/>
            <person name="Xu J."/>
            <person name="Martin F.M."/>
        </authorList>
    </citation>
    <scope>NUCLEOTIDE SEQUENCE</scope>
    <source>
        <strain evidence="3">BR01</strain>
    </source>
</reference>
<dbReference type="Pfam" id="PF20722">
    <property type="entry name" value="DUF6830"/>
    <property type="match status" value="1"/>
</dbReference>
<dbReference type="Pfam" id="PF18759">
    <property type="entry name" value="Plavaka"/>
    <property type="match status" value="1"/>
</dbReference>
<dbReference type="AlphaFoldDB" id="A0A8I2YIR2"/>
<protein>
    <recommendedName>
        <fullName evidence="2">DUF6830 domain-containing protein</fullName>
    </recommendedName>
</protein>
<dbReference type="Proteomes" id="UP000683000">
    <property type="component" value="Unassembled WGS sequence"/>
</dbReference>
<dbReference type="InterPro" id="IPR049233">
    <property type="entry name" value="DUF6830"/>
</dbReference>
<evidence type="ECO:0000256" key="1">
    <source>
        <dbReference type="SAM" id="MobiDB-lite"/>
    </source>
</evidence>
<evidence type="ECO:0000259" key="2">
    <source>
        <dbReference type="Pfam" id="PF20722"/>
    </source>
</evidence>
<name>A0A8I2YIR2_9AGAM</name>
<feature type="region of interest" description="Disordered" evidence="1">
    <location>
        <begin position="57"/>
        <end position="83"/>
    </location>
</feature>
<accession>A0A8I2YIR2</accession>
<dbReference type="OrthoDB" id="3232986at2759"/>
<comment type="caution">
    <text evidence="3">The sequence shown here is derived from an EMBL/GenBank/DDBJ whole genome shotgun (WGS) entry which is preliminary data.</text>
</comment>
<organism evidence="3 4">
    <name type="scientific">Boletus reticuloceps</name>
    <dbReference type="NCBI Taxonomy" id="495285"/>
    <lineage>
        <taxon>Eukaryota</taxon>
        <taxon>Fungi</taxon>
        <taxon>Dikarya</taxon>
        <taxon>Basidiomycota</taxon>
        <taxon>Agaricomycotina</taxon>
        <taxon>Agaricomycetes</taxon>
        <taxon>Agaricomycetidae</taxon>
        <taxon>Boletales</taxon>
        <taxon>Boletineae</taxon>
        <taxon>Boletaceae</taxon>
        <taxon>Boletoideae</taxon>
        <taxon>Boletus</taxon>
    </lineage>
</organism>
<gene>
    <name evidence="3" type="ORF">JVT61DRAFT_7360</name>
</gene>
<evidence type="ECO:0000313" key="3">
    <source>
        <dbReference type="EMBL" id="KAG6372614.1"/>
    </source>
</evidence>
<dbReference type="InterPro" id="IPR041078">
    <property type="entry name" value="Plavaka"/>
</dbReference>
<dbReference type="EMBL" id="JAGFBS010000026">
    <property type="protein sequence ID" value="KAG6372614.1"/>
    <property type="molecule type" value="Genomic_DNA"/>
</dbReference>